<dbReference type="RefSeq" id="WP_099306238.1">
    <property type="nucleotide sequence ID" value="NZ_PDVP01000004.1"/>
</dbReference>
<name>A0A2G1QPM0_9HYPH</name>
<organism evidence="1 2">
    <name type="scientific">Zhengella mangrovi</name>
    <dbReference type="NCBI Taxonomy" id="1982044"/>
    <lineage>
        <taxon>Bacteria</taxon>
        <taxon>Pseudomonadati</taxon>
        <taxon>Pseudomonadota</taxon>
        <taxon>Alphaproteobacteria</taxon>
        <taxon>Hyphomicrobiales</taxon>
        <taxon>Notoacmeibacteraceae</taxon>
        <taxon>Zhengella</taxon>
    </lineage>
</organism>
<dbReference type="Proteomes" id="UP000221168">
    <property type="component" value="Unassembled WGS sequence"/>
</dbReference>
<protein>
    <submittedName>
        <fullName evidence="1">Uncharacterized protein</fullName>
    </submittedName>
</protein>
<proteinExistence type="predicted"/>
<accession>A0A2G1QPM0</accession>
<comment type="caution">
    <text evidence="1">The sequence shown here is derived from an EMBL/GenBank/DDBJ whole genome shotgun (WGS) entry which is preliminary data.</text>
</comment>
<evidence type="ECO:0000313" key="2">
    <source>
        <dbReference type="Proteomes" id="UP000221168"/>
    </source>
</evidence>
<gene>
    <name evidence="1" type="ORF">CSC94_10270</name>
</gene>
<keyword evidence="2" id="KW-1185">Reference proteome</keyword>
<sequence>MSETRPPLDFTTQKAFAWAEGRWRHCPHRECRRRRRCTGGPRGTLRRSGRPLCCEPAVAAVIESLRDLRERRQRERDAPPF</sequence>
<dbReference type="EMBL" id="PDVP01000004">
    <property type="protein sequence ID" value="PHP67411.1"/>
    <property type="molecule type" value="Genomic_DNA"/>
</dbReference>
<evidence type="ECO:0000313" key="1">
    <source>
        <dbReference type="EMBL" id="PHP67411.1"/>
    </source>
</evidence>
<dbReference type="AlphaFoldDB" id="A0A2G1QPM0"/>
<reference evidence="1 2" key="1">
    <citation type="submission" date="2017-10" db="EMBL/GenBank/DDBJ databases">
        <title>Sedimentibacterium mangrovi gen. nov., sp. nov., a novel member of family Phyllobacteriacea isolated from mangrove sediment.</title>
        <authorList>
            <person name="Liao H."/>
            <person name="Tian Y."/>
        </authorList>
    </citation>
    <scope>NUCLEOTIDE SEQUENCE [LARGE SCALE GENOMIC DNA]</scope>
    <source>
        <strain evidence="1 2">X9-2-2</strain>
    </source>
</reference>